<dbReference type="InterPro" id="IPR011990">
    <property type="entry name" value="TPR-like_helical_dom_sf"/>
</dbReference>
<dbReference type="PANTHER" id="PTHR43642">
    <property type="entry name" value="HYBRID SIGNAL TRANSDUCTION HISTIDINE KINASE G"/>
    <property type="match status" value="1"/>
</dbReference>
<accession>A0A7S0B2W8</accession>
<reference evidence="1" key="1">
    <citation type="submission" date="2021-01" db="EMBL/GenBank/DDBJ databases">
        <authorList>
            <person name="Corre E."/>
            <person name="Pelletier E."/>
            <person name="Niang G."/>
            <person name="Scheremetjew M."/>
            <person name="Finn R."/>
            <person name="Kale V."/>
            <person name="Holt S."/>
            <person name="Cochrane G."/>
            <person name="Meng A."/>
            <person name="Brown T."/>
            <person name="Cohen L."/>
        </authorList>
    </citation>
    <scope>NUCLEOTIDE SEQUENCE</scope>
    <source>
        <strain evidence="1">CCMP3303</strain>
    </source>
</reference>
<protein>
    <recommendedName>
        <fullName evidence="2">Anaphase-promoting complex subunit 5</fullName>
    </recommendedName>
</protein>
<dbReference type="EMBL" id="HBEJ01020085">
    <property type="protein sequence ID" value="CAD8381776.1"/>
    <property type="molecule type" value="Transcribed_RNA"/>
</dbReference>
<name>A0A7S0B2W8_9STRA</name>
<dbReference type="SUPFAM" id="SSF48452">
    <property type="entry name" value="TPR-like"/>
    <property type="match status" value="1"/>
</dbReference>
<sequence length="688" mass="77236">MRSHSDEVQWVLRVASCLGSRFDERTIKLLYLSIGDNAEGVEEHLNALVDDGLLLPDGQSYKFAHDQIWEASYALTPPEEREVMHMEVGRELLRRASAAGEDVFEEMLFTIVDQINRGSSLVTDPVERFQVAELNLVAGEKSSAACAFLPASIYLLQGCVFLDDETSWSDHYELSLRLHTALGEVQVAHGDNENAIVSLEPVLSQSKSIQDQLRAQHAYMLALIAQGQLNEAVQRGLAVLEKLGESFPSDIDRSTIVKELEKTEDLIRGRSVDTILECSLVADENKLSAMKFLTVTARIAYNSNQNFFSLPVLRMINISLTNGLCPESSFAFACAAFLLCNHGHRDLATHCADIALALLKKFDRQYEHVVLLILGLSIHQYRQPMQACLDQIRQAGRLAIASGDVMWGIATIGFIAFNNVWVVERGKTLEDVEAEMRSNIQEWSTYKHFSMDFVMLSFQAVLNLISDANPSDDPNEDPSVLTGEAMDQDNALAVFEKMNLVTLKREMFHLRLYLSYLFHRYDTASEMYRLYKEVAASGQIFPTVEVVSVTLYSGLLAAVMLREGGDESIWRPVATDSIATMKIFAEKDSEWNFRHRYDLMRAELAAVDGEHEVAITAYQASIENARKHAFANDQALATERMGLFFLNNGNLTEASNYLKQASQLYEAWGSIRKADHVLRKMPRVTSDL</sequence>
<evidence type="ECO:0008006" key="2">
    <source>
        <dbReference type="Google" id="ProtNLM"/>
    </source>
</evidence>
<evidence type="ECO:0000313" key="1">
    <source>
        <dbReference type="EMBL" id="CAD8381776.1"/>
    </source>
</evidence>
<proteinExistence type="predicted"/>
<organism evidence="1">
    <name type="scientific">Minutocellus polymorphus</name>
    <dbReference type="NCBI Taxonomy" id="265543"/>
    <lineage>
        <taxon>Eukaryota</taxon>
        <taxon>Sar</taxon>
        <taxon>Stramenopiles</taxon>
        <taxon>Ochrophyta</taxon>
        <taxon>Bacillariophyta</taxon>
        <taxon>Mediophyceae</taxon>
        <taxon>Cymatosirophycidae</taxon>
        <taxon>Cymatosirales</taxon>
        <taxon>Cymatosiraceae</taxon>
        <taxon>Minutocellus</taxon>
    </lineage>
</organism>
<dbReference type="AlphaFoldDB" id="A0A7S0B2W8"/>
<dbReference type="InterPro" id="IPR053159">
    <property type="entry name" value="Hybrid_Histidine_Kinase"/>
</dbReference>
<dbReference type="PANTHER" id="PTHR43642:SF1">
    <property type="entry name" value="HYBRID SIGNAL TRANSDUCTION HISTIDINE KINASE G"/>
    <property type="match status" value="1"/>
</dbReference>
<gene>
    <name evidence="1" type="ORF">MPOL1434_LOCUS11706</name>
</gene>